<protein>
    <submittedName>
        <fullName evidence="1">Uncharacterized protein</fullName>
    </submittedName>
</protein>
<proteinExistence type="predicted"/>
<dbReference type="PANTHER" id="PTHR34451">
    <property type="entry name" value="PHD FINGER FAMILY PROTEIN"/>
    <property type="match status" value="1"/>
</dbReference>
<dbReference type="EMBL" id="PKPP01004611">
    <property type="protein sequence ID" value="PWA63564.1"/>
    <property type="molecule type" value="Genomic_DNA"/>
</dbReference>
<gene>
    <name evidence="1" type="ORF">CTI12_AA349030</name>
</gene>
<dbReference type="STRING" id="35608.A0A2U1MQS4"/>
<organism evidence="1 2">
    <name type="scientific">Artemisia annua</name>
    <name type="common">Sweet wormwood</name>
    <dbReference type="NCBI Taxonomy" id="35608"/>
    <lineage>
        <taxon>Eukaryota</taxon>
        <taxon>Viridiplantae</taxon>
        <taxon>Streptophyta</taxon>
        <taxon>Embryophyta</taxon>
        <taxon>Tracheophyta</taxon>
        <taxon>Spermatophyta</taxon>
        <taxon>Magnoliopsida</taxon>
        <taxon>eudicotyledons</taxon>
        <taxon>Gunneridae</taxon>
        <taxon>Pentapetalae</taxon>
        <taxon>asterids</taxon>
        <taxon>campanulids</taxon>
        <taxon>Asterales</taxon>
        <taxon>Asteraceae</taxon>
        <taxon>Asteroideae</taxon>
        <taxon>Anthemideae</taxon>
        <taxon>Artemisiinae</taxon>
        <taxon>Artemisia</taxon>
    </lineage>
</organism>
<dbReference type="OrthoDB" id="692041at2759"/>
<comment type="caution">
    <text evidence="1">The sequence shown here is derived from an EMBL/GenBank/DDBJ whole genome shotgun (WGS) entry which is preliminary data.</text>
</comment>
<evidence type="ECO:0000313" key="1">
    <source>
        <dbReference type="EMBL" id="PWA63564.1"/>
    </source>
</evidence>
<dbReference type="Proteomes" id="UP000245207">
    <property type="component" value="Unassembled WGS sequence"/>
</dbReference>
<accession>A0A2U1MQS4</accession>
<keyword evidence="2" id="KW-1185">Reference proteome</keyword>
<name>A0A2U1MQS4_ARTAN</name>
<dbReference type="PANTHER" id="PTHR34451:SF7">
    <property type="entry name" value="PHD FINGER FAMILY PROTEIN"/>
    <property type="match status" value="1"/>
</dbReference>
<reference evidence="1 2" key="1">
    <citation type="journal article" date="2018" name="Mol. Plant">
        <title>The genome of Artemisia annua provides insight into the evolution of Asteraceae family and artemisinin biosynthesis.</title>
        <authorList>
            <person name="Shen Q."/>
            <person name="Zhang L."/>
            <person name="Liao Z."/>
            <person name="Wang S."/>
            <person name="Yan T."/>
            <person name="Shi P."/>
            <person name="Liu M."/>
            <person name="Fu X."/>
            <person name="Pan Q."/>
            <person name="Wang Y."/>
            <person name="Lv Z."/>
            <person name="Lu X."/>
            <person name="Zhang F."/>
            <person name="Jiang W."/>
            <person name="Ma Y."/>
            <person name="Chen M."/>
            <person name="Hao X."/>
            <person name="Li L."/>
            <person name="Tang Y."/>
            <person name="Lv G."/>
            <person name="Zhou Y."/>
            <person name="Sun X."/>
            <person name="Brodelius P.E."/>
            <person name="Rose J.K.C."/>
            <person name="Tang K."/>
        </authorList>
    </citation>
    <scope>NUCLEOTIDE SEQUENCE [LARGE SCALE GENOMIC DNA]</scope>
    <source>
        <strain evidence="2">cv. Huhao1</strain>
        <tissue evidence="1">Leaf</tissue>
    </source>
</reference>
<sequence length="281" mass="30862">MLLSVVSRRLRPYAAGRRRRLLQMLLVFSSDVYLTRRRGESDGSRCIDKEAARLLLCAGKIAANSMSKAEVAAGMEADRRAKEAAFTKKRAKEALDHVVKLMAIEKKKNSKKIIVASGGFNKIVDYNSSVVVVKDKKVDESGVVLDAMNAVELNKENGKGSGVMDLDGVNGKDSGTVVDAVVGENGGVKGDGLVKVVEAGKVCNGGSEVMARVYYLYNWMTRFELFDTLEDVGTTVQVRNMCYWLLPVAHQSRIKQQANMVSIRSVRQWIHAVVKHKVIGV</sequence>
<evidence type="ECO:0000313" key="2">
    <source>
        <dbReference type="Proteomes" id="UP000245207"/>
    </source>
</evidence>
<dbReference type="AlphaFoldDB" id="A0A2U1MQS4"/>